<accession>A0ABR7RRN3</accession>
<keyword evidence="1" id="KW-0812">Transmembrane</keyword>
<reference evidence="2 3" key="1">
    <citation type="journal article" date="2013" name="Int. J. Syst. Evol. Microbiol.">
        <title>Roseomonas aerophila sp. nov., isolated from air.</title>
        <authorList>
            <person name="Kim S.J."/>
            <person name="Weon H.Y."/>
            <person name="Ahn J.H."/>
            <person name="Hong S.B."/>
            <person name="Seok S.J."/>
            <person name="Whang K.S."/>
            <person name="Kwon S.W."/>
        </authorList>
    </citation>
    <scope>NUCLEOTIDE SEQUENCE [LARGE SCALE GENOMIC DNA]</scope>
    <source>
        <strain evidence="2 3">NBRC 108923</strain>
    </source>
</reference>
<dbReference type="Proteomes" id="UP000626026">
    <property type="component" value="Unassembled WGS sequence"/>
</dbReference>
<evidence type="ECO:0000313" key="2">
    <source>
        <dbReference type="EMBL" id="MBC9208929.1"/>
    </source>
</evidence>
<evidence type="ECO:0000256" key="1">
    <source>
        <dbReference type="SAM" id="Phobius"/>
    </source>
</evidence>
<keyword evidence="3" id="KW-1185">Reference proteome</keyword>
<protein>
    <submittedName>
        <fullName evidence="2">Uncharacterized protein</fullName>
    </submittedName>
</protein>
<keyword evidence="1" id="KW-0472">Membrane</keyword>
<organism evidence="2 3">
    <name type="scientific">Teichococcus aerophilus</name>
    <dbReference type="NCBI Taxonomy" id="1224513"/>
    <lineage>
        <taxon>Bacteria</taxon>
        <taxon>Pseudomonadati</taxon>
        <taxon>Pseudomonadota</taxon>
        <taxon>Alphaproteobacteria</taxon>
        <taxon>Acetobacterales</taxon>
        <taxon>Roseomonadaceae</taxon>
        <taxon>Roseomonas</taxon>
    </lineage>
</organism>
<gene>
    <name evidence="2" type="ORF">IBL26_18930</name>
</gene>
<sequence length="69" mass="7011">MKTALVALLTGLCKLLRALVVIPLLVVAIAFFLVLGLLVGAGVAALIGFLIALSITIGGTVLVVEGLKR</sequence>
<feature type="transmembrane region" description="Helical" evidence="1">
    <location>
        <begin position="28"/>
        <end position="61"/>
    </location>
</feature>
<name>A0ABR7RRN3_9PROT</name>
<dbReference type="RefSeq" id="WP_187786079.1">
    <property type="nucleotide sequence ID" value="NZ_JACTVA010000041.1"/>
</dbReference>
<proteinExistence type="predicted"/>
<evidence type="ECO:0000313" key="3">
    <source>
        <dbReference type="Proteomes" id="UP000626026"/>
    </source>
</evidence>
<comment type="caution">
    <text evidence="2">The sequence shown here is derived from an EMBL/GenBank/DDBJ whole genome shotgun (WGS) entry which is preliminary data.</text>
</comment>
<keyword evidence="1" id="KW-1133">Transmembrane helix</keyword>
<dbReference type="EMBL" id="JACTVA010000041">
    <property type="protein sequence ID" value="MBC9208929.1"/>
    <property type="molecule type" value="Genomic_DNA"/>
</dbReference>